<protein>
    <submittedName>
        <fullName evidence="2">Putative secreted protein</fullName>
    </submittedName>
</protein>
<feature type="transmembrane region" description="Helical" evidence="1">
    <location>
        <begin position="6"/>
        <end position="25"/>
    </location>
</feature>
<sequence length="67" mass="7703">MAAFLINILFLPMYLISLVHIITFVSNSRTQDRGYFIIPMRGNDVSIPCGAFFIYSVNLHKTFITLF</sequence>
<evidence type="ECO:0000256" key="1">
    <source>
        <dbReference type="SAM" id="Phobius"/>
    </source>
</evidence>
<keyword evidence="1" id="KW-1133">Transmembrane helix</keyword>
<evidence type="ECO:0000313" key="2">
    <source>
        <dbReference type="EMBL" id="JAW16414.1"/>
    </source>
</evidence>
<organism evidence="2">
    <name type="scientific">Panstrongylus lignarius</name>
    <dbReference type="NCBI Taxonomy" id="156445"/>
    <lineage>
        <taxon>Eukaryota</taxon>
        <taxon>Metazoa</taxon>
        <taxon>Ecdysozoa</taxon>
        <taxon>Arthropoda</taxon>
        <taxon>Hexapoda</taxon>
        <taxon>Insecta</taxon>
        <taxon>Pterygota</taxon>
        <taxon>Neoptera</taxon>
        <taxon>Paraneoptera</taxon>
        <taxon>Hemiptera</taxon>
        <taxon>Heteroptera</taxon>
        <taxon>Panheteroptera</taxon>
        <taxon>Cimicomorpha</taxon>
        <taxon>Reduviidae</taxon>
        <taxon>Triatominae</taxon>
        <taxon>Panstrongylus</taxon>
    </lineage>
</organism>
<name>A0A224XYG0_9HEMI</name>
<dbReference type="AlphaFoldDB" id="A0A224XYG0"/>
<keyword evidence="1" id="KW-0812">Transmembrane</keyword>
<keyword evidence="1" id="KW-0472">Membrane</keyword>
<proteinExistence type="predicted"/>
<accession>A0A224XYG0</accession>
<dbReference type="EMBL" id="GFTR01000012">
    <property type="protein sequence ID" value="JAW16414.1"/>
    <property type="molecule type" value="Transcribed_RNA"/>
</dbReference>
<reference evidence="2" key="1">
    <citation type="journal article" date="2018" name="PLoS Negl. Trop. Dis.">
        <title>An insight into the salivary gland and fat body transcriptome of Panstrongylus lignarius (Hemiptera: Heteroptera), the main vector of Chagas disease in Peru.</title>
        <authorList>
            <person name="Nevoa J.C."/>
            <person name="Mendes M.T."/>
            <person name="da Silva M.V."/>
            <person name="Soares S.C."/>
            <person name="Oliveira C.J.F."/>
            <person name="Ribeiro J.M.C."/>
        </authorList>
    </citation>
    <scope>NUCLEOTIDE SEQUENCE</scope>
</reference>